<dbReference type="KEGG" id="psyt:DSAG12_02463"/>
<dbReference type="Proteomes" id="UP000321408">
    <property type="component" value="Chromosome"/>
</dbReference>
<reference evidence="1 2" key="2">
    <citation type="journal article" date="2024" name="Int. J. Syst. Evol. Microbiol.">
        <title>Promethearchaeum syntrophicum gen. nov., sp. nov., an anaerobic, obligately syntrophic archaeon, the first isolate of the lineage 'Asgard' archaea, and proposal of the new archaeal phylum Promethearchaeota phyl. nov. and kingdom Promethearchaeati regn. nov.</title>
        <authorList>
            <person name="Imachi H."/>
            <person name="Nobu M.K."/>
            <person name="Kato S."/>
            <person name="Takaki Y."/>
            <person name="Miyazaki M."/>
            <person name="Miyata M."/>
            <person name="Ogawara M."/>
            <person name="Saito Y."/>
            <person name="Sakai S."/>
            <person name="Tahara Y.O."/>
            <person name="Takano Y."/>
            <person name="Tasumi E."/>
            <person name="Uematsu K."/>
            <person name="Yoshimura T."/>
            <person name="Itoh T."/>
            <person name="Ohkuma M."/>
            <person name="Takai K."/>
        </authorList>
    </citation>
    <scope>NUCLEOTIDE SEQUENCE [LARGE SCALE GENOMIC DNA]</scope>
    <source>
        <strain evidence="1 2">MK-D1</strain>
    </source>
</reference>
<dbReference type="EMBL" id="CP042905">
    <property type="protein sequence ID" value="QEE16633.2"/>
    <property type="molecule type" value="Genomic_DNA"/>
</dbReference>
<evidence type="ECO:0000313" key="1">
    <source>
        <dbReference type="EMBL" id="QEE16633.2"/>
    </source>
</evidence>
<accession>A0A5B9DCY5</accession>
<reference evidence="1 2" key="1">
    <citation type="journal article" date="2020" name="Nature">
        <title>Isolation of an archaeon at the prokaryote-eukaryote interface.</title>
        <authorList>
            <person name="Imachi H."/>
            <person name="Nobu M.K."/>
            <person name="Nakahara N."/>
            <person name="Morono Y."/>
            <person name="Ogawara M."/>
            <person name="Takaki Y."/>
            <person name="Takano Y."/>
            <person name="Uematsu K."/>
            <person name="Ikuta T."/>
            <person name="Ito M."/>
            <person name="Matsui Y."/>
            <person name="Miyazaki M."/>
            <person name="Murata K."/>
            <person name="Saito Y."/>
            <person name="Sakai S."/>
            <person name="Song C."/>
            <person name="Tasumi E."/>
            <person name="Yamanaka Y."/>
            <person name="Yamaguchi T."/>
            <person name="Kamagata Y."/>
            <person name="Tamaki H."/>
            <person name="Takai K."/>
        </authorList>
    </citation>
    <scope>NUCLEOTIDE SEQUENCE [LARGE SCALE GENOMIC DNA]</scope>
    <source>
        <strain evidence="1 2">MK-D1</strain>
    </source>
</reference>
<name>A0A5B9DCY5_9ARCH</name>
<keyword evidence="2" id="KW-1185">Reference proteome</keyword>
<evidence type="ECO:0000313" key="2">
    <source>
        <dbReference type="Proteomes" id="UP000321408"/>
    </source>
</evidence>
<sequence length="377" mass="42641">MVFLITGTSLNFENTEKLSVGESKTLPKPAITYDWYNFTLPSELVPDVNINFTRDGSNVSFSMEDIINYAKYDNGTFELINYTIDKDGYHDIVGFNPIYLMELAGWYDVMNFTVNASDYSKQVNMTQLLFADGNFIKHPDTENETIIIIAWDGDWLANYDSGSYGDFYLWGENLAGNQKVRNINSIIYDDPWTVEFTLNGTTEAILNRNNATTSVTGNYTSYEWGYFDTDAGYGWDERECTGFTIASLLKHTSIGEQDYTLSFIAYDGYGENVQYTKEQIEQGFTGITINDPPVELLHQGRQAILMEISDDVPLGYARGPYQLITPGADKSNYIGGIVEIRIIIIPEENWIPGFQVQLLFIISIFAISALVMKSKKN</sequence>
<proteinExistence type="predicted"/>
<dbReference type="AlphaFoldDB" id="A0A5B9DCY5"/>
<gene>
    <name evidence="1" type="ORF">DSAG12_02463</name>
</gene>
<organism evidence="1 2">
    <name type="scientific">Promethearchaeum syntrophicum</name>
    <dbReference type="NCBI Taxonomy" id="2594042"/>
    <lineage>
        <taxon>Archaea</taxon>
        <taxon>Promethearchaeati</taxon>
        <taxon>Promethearchaeota</taxon>
        <taxon>Promethearchaeia</taxon>
        <taxon>Promethearchaeales</taxon>
        <taxon>Promethearchaeaceae</taxon>
        <taxon>Promethearchaeum</taxon>
    </lineage>
</organism>
<protein>
    <submittedName>
        <fullName evidence="1">Uncharacterized protein</fullName>
    </submittedName>
</protein>